<keyword evidence="2" id="KW-1185">Reference proteome</keyword>
<accession>A0ACC0GUE1</accession>
<reference evidence="1 2" key="1">
    <citation type="journal article" date="2022" name="Plant J.">
        <title>Chromosome-level genome of Camellia lanceoleosa provides a valuable resource for understanding genome evolution and self-incompatibility.</title>
        <authorList>
            <person name="Gong W."/>
            <person name="Xiao S."/>
            <person name="Wang L."/>
            <person name="Liao Z."/>
            <person name="Chang Y."/>
            <person name="Mo W."/>
            <person name="Hu G."/>
            <person name="Li W."/>
            <person name="Zhao G."/>
            <person name="Zhu H."/>
            <person name="Hu X."/>
            <person name="Ji K."/>
            <person name="Xiang X."/>
            <person name="Song Q."/>
            <person name="Yuan D."/>
            <person name="Jin S."/>
            <person name="Zhang L."/>
        </authorList>
    </citation>
    <scope>NUCLEOTIDE SEQUENCE [LARGE SCALE GENOMIC DNA]</scope>
    <source>
        <strain evidence="1">SQ_2022a</strain>
    </source>
</reference>
<sequence length="362" mass="41215">MMYCSDSNSASNDSFNYSSLRCLYSWISTPIEGFAVSLSQYLSQRGRTMLAFAFVVYLCLVVQHIGQAAFLSRNISSIPESFYDSIPDVVFCPVFIIATLAAIVGSQAIIIATFSIVKQCHALECFPRVKVVHTLKHIHGHIYILEINWILMIIMLAITIGFHDTTLIGNAYGLTCMTVMFITTCLMELVLFFVRQRSVLLAATFLLFFGFIEDVYLSSALMKVLQGGWHSLVLSFIFMVIMYVWHYGTRKKYNFDLHNKVPLRWLLGLGPNLGIVRVLGIGLVYLELATGVPAIFFHFVTNLPTFHTLLVYVCVKSVLVPHVSPEERFLIGHIFPRPYQMYRCIVRYAYKDIQRDDGDFEN</sequence>
<organism evidence="1 2">
    <name type="scientific">Camellia lanceoleosa</name>
    <dbReference type="NCBI Taxonomy" id="1840588"/>
    <lineage>
        <taxon>Eukaryota</taxon>
        <taxon>Viridiplantae</taxon>
        <taxon>Streptophyta</taxon>
        <taxon>Embryophyta</taxon>
        <taxon>Tracheophyta</taxon>
        <taxon>Spermatophyta</taxon>
        <taxon>Magnoliopsida</taxon>
        <taxon>eudicotyledons</taxon>
        <taxon>Gunneridae</taxon>
        <taxon>Pentapetalae</taxon>
        <taxon>asterids</taxon>
        <taxon>Ericales</taxon>
        <taxon>Theaceae</taxon>
        <taxon>Camellia</taxon>
    </lineage>
</organism>
<dbReference type="EMBL" id="CM045766">
    <property type="protein sequence ID" value="KAI8004077.1"/>
    <property type="molecule type" value="Genomic_DNA"/>
</dbReference>
<evidence type="ECO:0000313" key="1">
    <source>
        <dbReference type="EMBL" id="KAI8004077.1"/>
    </source>
</evidence>
<proteinExistence type="predicted"/>
<dbReference type="Proteomes" id="UP001060215">
    <property type="component" value="Chromosome 9"/>
</dbReference>
<comment type="caution">
    <text evidence="1">The sequence shown here is derived from an EMBL/GenBank/DDBJ whole genome shotgun (WGS) entry which is preliminary data.</text>
</comment>
<gene>
    <name evidence="1" type="ORF">LOK49_LG08G00129</name>
</gene>
<name>A0ACC0GUE1_9ERIC</name>
<protein>
    <submittedName>
        <fullName evidence="1">Potassium transporter 4</fullName>
    </submittedName>
</protein>
<evidence type="ECO:0000313" key="2">
    <source>
        <dbReference type="Proteomes" id="UP001060215"/>
    </source>
</evidence>